<sequence>MRRSTIARAMGCLTAAFGLTIGFTSQASAVYNSQITYTDNVRCVSGSSETSAGSNGGGFSRSWTFGYNRLSNGYCQVADQYTGWLSVERHLLAFNMSTGVWWKCAGYGPARNLSPASGVGLEGNFNRLCGGDVWYATNTAAYGWDGVAWRGNWVVSGNHWVPWAGLAKNTPQPRAPKISAAEAIARGEVRLGSPTGPKAGADQLQAPPRVPGTAPVSPPSVRDGSYRTVTR</sequence>
<feature type="region of interest" description="Disordered" evidence="1">
    <location>
        <begin position="187"/>
        <end position="231"/>
    </location>
</feature>
<reference evidence="3 4" key="1">
    <citation type="submission" date="2019-06" db="EMBL/GenBank/DDBJ databases">
        <title>Comparative genomics and metabolomics analyses of clavulanic acid producing Streptomyces species provides insight into specialized metabolism and evolution of beta-lactam biosynthetic gene clusters.</title>
        <authorList>
            <person name="Moore M.A."/>
            <person name="Cruz-Morales P."/>
            <person name="Barona Gomez F."/>
            <person name="Kapil T."/>
        </authorList>
    </citation>
    <scope>NUCLEOTIDE SEQUENCE [LARGE SCALE GENOMIC DNA]</scope>
    <source>
        <strain evidence="3 4">T-272</strain>
    </source>
</reference>
<dbReference type="Proteomes" id="UP000460558">
    <property type="component" value="Unassembled WGS sequence"/>
</dbReference>
<evidence type="ECO:0000313" key="3">
    <source>
        <dbReference type="EMBL" id="MQS34238.1"/>
    </source>
</evidence>
<feature type="chain" id="PRO_5046442365" evidence="2">
    <location>
        <begin position="30"/>
        <end position="231"/>
    </location>
</feature>
<evidence type="ECO:0000313" key="4">
    <source>
        <dbReference type="Proteomes" id="UP000460558"/>
    </source>
</evidence>
<comment type="caution">
    <text evidence="3">The sequence shown here is derived from an EMBL/GenBank/DDBJ whole genome shotgun (WGS) entry which is preliminary data.</text>
</comment>
<organism evidence="3 4">
    <name type="scientific">Streptomyces katsurahamanus</name>
    <dbReference type="NCBI Taxonomy" id="2577098"/>
    <lineage>
        <taxon>Bacteria</taxon>
        <taxon>Bacillati</taxon>
        <taxon>Actinomycetota</taxon>
        <taxon>Actinomycetes</taxon>
        <taxon>Kitasatosporales</taxon>
        <taxon>Streptomycetaceae</taxon>
        <taxon>Streptomyces</taxon>
    </lineage>
</organism>
<evidence type="ECO:0000256" key="2">
    <source>
        <dbReference type="SAM" id="SignalP"/>
    </source>
</evidence>
<evidence type="ECO:0000256" key="1">
    <source>
        <dbReference type="SAM" id="MobiDB-lite"/>
    </source>
</evidence>
<feature type="signal peptide" evidence="2">
    <location>
        <begin position="1"/>
        <end position="29"/>
    </location>
</feature>
<keyword evidence="4" id="KW-1185">Reference proteome</keyword>
<proteinExistence type="predicted"/>
<dbReference type="RefSeq" id="WP_153480259.1">
    <property type="nucleotide sequence ID" value="NZ_VDEQ01000008.1"/>
</dbReference>
<dbReference type="EMBL" id="VDEQ01000008">
    <property type="protein sequence ID" value="MQS34238.1"/>
    <property type="molecule type" value="Genomic_DNA"/>
</dbReference>
<keyword evidence="2" id="KW-0732">Signal</keyword>
<name>A0ABW9NLV9_9ACTN</name>
<accession>A0ABW9NLV9</accession>
<gene>
    <name evidence="3" type="ORF">FFZ77_00955</name>
</gene>
<protein>
    <submittedName>
        <fullName evidence="3">Uncharacterized protein</fullName>
    </submittedName>
</protein>